<protein>
    <recommendedName>
        <fullName evidence="3">DUF3108 domain-containing protein</fullName>
    </recommendedName>
</protein>
<keyword evidence="2" id="KW-1185">Reference proteome</keyword>
<dbReference type="RefSeq" id="WP_346186986.1">
    <property type="nucleotide sequence ID" value="NZ_BAABRL010000001.1"/>
</dbReference>
<dbReference type="Proteomes" id="UP001424741">
    <property type="component" value="Unassembled WGS sequence"/>
</dbReference>
<evidence type="ECO:0000313" key="2">
    <source>
        <dbReference type="Proteomes" id="UP001424741"/>
    </source>
</evidence>
<evidence type="ECO:0008006" key="3">
    <source>
        <dbReference type="Google" id="ProtNLM"/>
    </source>
</evidence>
<sequence>MKTYVMMKKWISVTMFGALVMLGQTLYAQGEAGLVFRSASWEKIDEELYYLLHKREGQQEGGEKATHAVMAMHQMETSPVYETKRSTTVRFYRKTVVEGEDKYHVAASVKVPKLQGQYIFLFFPKDPKTNQYNVYAIADSRADSPFGAYQFHNLTKMAISGKLGSKQFKISPAKRVSTVKFNYSDGKALPFGLITQVNGKSKWLARNTYQFNPNKHLKVFIYAVNDVNGNPKVKVKGLVDFFEPKPEELSQIP</sequence>
<evidence type="ECO:0000313" key="1">
    <source>
        <dbReference type="EMBL" id="GAA5493912.1"/>
    </source>
</evidence>
<gene>
    <name evidence="1" type="ORF">Rhal01_00064</name>
</gene>
<name>A0ABP9UZX0_9BACT</name>
<reference evidence="1 2" key="1">
    <citation type="submission" date="2024-02" db="EMBL/GenBank/DDBJ databases">
        <title>Rubritalea halochordaticola NBRC 107102.</title>
        <authorList>
            <person name="Ichikawa N."/>
            <person name="Katano-Makiyama Y."/>
            <person name="Hidaka K."/>
        </authorList>
    </citation>
    <scope>NUCLEOTIDE SEQUENCE [LARGE SCALE GENOMIC DNA]</scope>
    <source>
        <strain evidence="1 2">NBRC 107102</strain>
    </source>
</reference>
<accession>A0ABP9UZX0</accession>
<proteinExistence type="predicted"/>
<comment type="caution">
    <text evidence="1">The sequence shown here is derived from an EMBL/GenBank/DDBJ whole genome shotgun (WGS) entry which is preliminary data.</text>
</comment>
<dbReference type="EMBL" id="BAABRL010000001">
    <property type="protein sequence ID" value="GAA5493912.1"/>
    <property type="molecule type" value="Genomic_DNA"/>
</dbReference>
<organism evidence="1 2">
    <name type="scientific">Rubritalea halochordaticola</name>
    <dbReference type="NCBI Taxonomy" id="714537"/>
    <lineage>
        <taxon>Bacteria</taxon>
        <taxon>Pseudomonadati</taxon>
        <taxon>Verrucomicrobiota</taxon>
        <taxon>Verrucomicrobiia</taxon>
        <taxon>Verrucomicrobiales</taxon>
        <taxon>Rubritaleaceae</taxon>
        <taxon>Rubritalea</taxon>
    </lineage>
</organism>